<keyword evidence="2" id="KW-1185">Reference proteome</keyword>
<evidence type="ECO:0000313" key="2">
    <source>
        <dbReference type="Proteomes" id="UP000293347"/>
    </source>
</evidence>
<dbReference type="RefSeq" id="WP_131593559.1">
    <property type="nucleotide sequence ID" value="NZ_SJSL01000001.1"/>
</dbReference>
<comment type="caution">
    <text evidence="1">The sequence shown here is derived from an EMBL/GenBank/DDBJ whole genome shotgun (WGS) entry which is preliminary data.</text>
</comment>
<dbReference type="Proteomes" id="UP000293347">
    <property type="component" value="Unassembled WGS sequence"/>
</dbReference>
<protein>
    <submittedName>
        <fullName evidence="1">Uncharacterized protein</fullName>
    </submittedName>
</protein>
<gene>
    <name evidence="1" type="ORF">EZ437_04240</name>
</gene>
<reference evidence="1 2" key="1">
    <citation type="submission" date="2019-02" db="EMBL/GenBank/DDBJ databases">
        <title>Pedobacter sp. RP-1-14 sp. nov., isolated from Arctic soil.</title>
        <authorList>
            <person name="Dahal R.H."/>
        </authorList>
    </citation>
    <scope>NUCLEOTIDE SEQUENCE [LARGE SCALE GENOMIC DNA]</scope>
    <source>
        <strain evidence="1 2">RP-1-14</strain>
    </source>
</reference>
<name>A0A4R0NQ75_9SPHI</name>
<sequence>MLIRVVNIIFRNIDEKAPLSPESRELQMEFVLKLIELIEPLSLLDLNGQAIEMKVQDHFSDPNWQCVLVLEQKINDRLPFYHGAELLHLKELSSILRDAMSRGVSGQ</sequence>
<dbReference type="EMBL" id="SJSL01000001">
    <property type="protein sequence ID" value="TCD03190.1"/>
    <property type="molecule type" value="Genomic_DNA"/>
</dbReference>
<proteinExistence type="predicted"/>
<dbReference type="AlphaFoldDB" id="A0A4R0NQ75"/>
<evidence type="ECO:0000313" key="1">
    <source>
        <dbReference type="EMBL" id="TCD03190.1"/>
    </source>
</evidence>
<accession>A0A4R0NQ75</accession>
<organism evidence="1 2">
    <name type="scientific">Pedobacter psychroterrae</name>
    <dbReference type="NCBI Taxonomy" id="2530453"/>
    <lineage>
        <taxon>Bacteria</taxon>
        <taxon>Pseudomonadati</taxon>
        <taxon>Bacteroidota</taxon>
        <taxon>Sphingobacteriia</taxon>
        <taxon>Sphingobacteriales</taxon>
        <taxon>Sphingobacteriaceae</taxon>
        <taxon>Pedobacter</taxon>
    </lineage>
</organism>